<organism evidence="1 2">
    <name type="scientific">Mortierella isabellina</name>
    <name type="common">Filamentous fungus</name>
    <name type="synonym">Umbelopsis isabellina</name>
    <dbReference type="NCBI Taxonomy" id="91625"/>
    <lineage>
        <taxon>Eukaryota</taxon>
        <taxon>Fungi</taxon>
        <taxon>Fungi incertae sedis</taxon>
        <taxon>Mucoromycota</taxon>
        <taxon>Mucoromycotina</taxon>
        <taxon>Umbelopsidomycetes</taxon>
        <taxon>Umbelopsidales</taxon>
        <taxon>Umbelopsidaceae</taxon>
        <taxon>Umbelopsis</taxon>
    </lineage>
</organism>
<comment type="caution">
    <text evidence="1">The sequence shown here is derived from an EMBL/GenBank/DDBJ whole genome shotgun (WGS) entry which is preliminary data.</text>
</comment>
<reference evidence="1" key="1">
    <citation type="submission" date="2020-12" db="EMBL/GenBank/DDBJ databases">
        <title>Metabolic potential, ecology and presence of endohyphal bacteria is reflected in genomic diversity of Mucoromycotina.</title>
        <authorList>
            <person name="Muszewska A."/>
            <person name="Okrasinska A."/>
            <person name="Steczkiewicz K."/>
            <person name="Drgas O."/>
            <person name="Orlowska M."/>
            <person name="Perlinska-Lenart U."/>
            <person name="Aleksandrzak-Piekarczyk T."/>
            <person name="Szatraj K."/>
            <person name="Zielenkiewicz U."/>
            <person name="Pilsyk S."/>
            <person name="Malc E."/>
            <person name="Mieczkowski P."/>
            <person name="Kruszewska J.S."/>
            <person name="Biernat P."/>
            <person name="Pawlowska J."/>
        </authorList>
    </citation>
    <scope>NUCLEOTIDE SEQUENCE</scope>
    <source>
        <strain evidence="1">WA0000067209</strain>
    </source>
</reference>
<accession>A0A8H7UDN9</accession>
<feature type="non-terminal residue" evidence="1">
    <location>
        <position position="1"/>
    </location>
</feature>
<keyword evidence="2" id="KW-1185">Reference proteome</keyword>
<dbReference type="AlphaFoldDB" id="A0A8H7UDN9"/>
<evidence type="ECO:0000313" key="1">
    <source>
        <dbReference type="EMBL" id="KAG2177757.1"/>
    </source>
</evidence>
<name>A0A8H7UDN9_MORIS</name>
<gene>
    <name evidence="1" type="ORF">INT43_003004</name>
</gene>
<evidence type="ECO:0000313" key="2">
    <source>
        <dbReference type="Proteomes" id="UP000654370"/>
    </source>
</evidence>
<dbReference type="Proteomes" id="UP000654370">
    <property type="component" value="Unassembled WGS sequence"/>
</dbReference>
<proteinExistence type="predicted"/>
<dbReference type="EMBL" id="JAEPQZ010000008">
    <property type="protein sequence ID" value="KAG2177757.1"/>
    <property type="molecule type" value="Genomic_DNA"/>
</dbReference>
<protein>
    <submittedName>
        <fullName evidence="1">Uncharacterized protein</fullName>
    </submittedName>
</protein>
<dbReference type="OrthoDB" id="10021397at2759"/>
<sequence>YLICMFVNRLLTAFHSIAICLFLAALDTTIVSTAIPRISSDFHALEQGSWIATVSVAIRPTCYRLTHCR</sequence>